<evidence type="ECO:0000313" key="18">
    <source>
        <dbReference type="Proteomes" id="UP001347796"/>
    </source>
</evidence>
<accession>A0AAN8K2L1</accession>
<name>A0AAN8K2L1_PATCE</name>
<dbReference type="AlphaFoldDB" id="A0AAN8K2L1"/>
<comment type="caution">
    <text evidence="17">The sequence shown here is derived from an EMBL/GenBank/DDBJ whole genome shotgun (WGS) entry which is preliminary data.</text>
</comment>
<comment type="subcellular location">
    <subcellularLocation>
        <location evidence="1">Membrane</location>
        <topology evidence="1">Single-pass type I membrane protein</topology>
    </subcellularLocation>
</comment>
<comment type="similarity">
    <text evidence="2">Belongs to the Toll-like receptor family.</text>
</comment>
<dbReference type="InterPro" id="IPR017241">
    <property type="entry name" value="Toll-like_receptor"/>
</dbReference>
<dbReference type="InterPro" id="IPR035897">
    <property type="entry name" value="Toll_tir_struct_dom_sf"/>
</dbReference>
<keyword evidence="4" id="KW-0433">Leucine-rich repeat</keyword>
<keyword evidence="11" id="KW-0675">Receptor</keyword>
<dbReference type="Pfam" id="PF01582">
    <property type="entry name" value="TIR"/>
    <property type="match status" value="1"/>
</dbReference>
<keyword evidence="6 15" id="KW-0732">Signal</keyword>
<reference evidence="17 18" key="1">
    <citation type="submission" date="2024-01" db="EMBL/GenBank/DDBJ databases">
        <title>The genome of the rayed Mediterranean limpet Patella caerulea (Linnaeus, 1758).</title>
        <authorList>
            <person name="Anh-Thu Weber A."/>
            <person name="Halstead-Nussloch G."/>
        </authorList>
    </citation>
    <scope>NUCLEOTIDE SEQUENCE [LARGE SCALE GENOMIC DNA]</scope>
    <source>
        <strain evidence="17">AATW-2023a</strain>
        <tissue evidence="17">Whole specimen</tissue>
    </source>
</reference>
<feature type="region of interest" description="Disordered" evidence="13">
    <location>
        <begin position="366"/>
        <end position="404"/>
    </location>
</feature>
<dbReference type="Proteomes" id="UP001347796">
    <property type="component" value="Unassembled WGS sequence"/>
</dbReference>
<evidence type="ECO:0000313" key="17">
    <source>
        <dbReference type="EMBL" id="KAK6187915.1"/>
    </source>
</evidence>
<dbReference type="GO" id="GO:0002224">
    <property type="term" value="P:toll-like receptor signaling pathway"/>
    <property type="evidence" value="ECO:0007669"/>
    <property type="project" value="InterPro"/>
</dbReference>
<dbReference type="Pfam" id="PF13306">
    <property type="entry name" value="LRR_5"/>
    <property type="match status" value="1"/>
</dbReference>
<gene>
    <name evidence="17" type="ORF">SNE40_005836</name>
</gene>
<keyword evidence="7" id="KW-0677">Repeat</keyword>
<keyword evidence="8" id="KW-0391">Immunity</keyword>
<evidence type="ECO:0000256" key="2">
    <source>
        <dbReference type="ARBA" id="ARBA00009634"/>
    </source>
</evidence>
<dbReference type="InterPro" id="IPR032675">
    <property type="entry name" value="LRR_dom_sf"/>
</dbReference>
<keyword evidence="9 14" id="KW-1133">Transmembrane helix</keyword>
<evidence type="ECO:0000256" key="3">
    <source>
        <dbReference type="ARBA" id="ARBA00022588"/>
    </source>
</evidence>
<dbReference type="PROSITE" id="PS50104">
    <property type="entry name" value="TIR"/>
    <property type="match status" value="1"/>
</dbReference>
<evidence type="ECO:0000256" key="6">
    <source>
        <dbReference type="ARBA" id="ARBA00022729"/>
    </source>
</evidence>
<dbReference type="Gene3D" id="3.80.10.10">
    <property type="entry name" value="Ribonuclease Inhibitor"/>
    <property type="match status" value="3"/>
</dbReference>
<keyword evidence="12" id="KW-0325">Glycoprotein</keyword>
<organism evidence="17 18">
    <name type="scientific">Patella caerulea</name>
    <name type="common">Rayed Mediterranean limpet</name>
    <dbReference type="NCBI Taxonomy" id="87958"/>
    <lineage>
        <taxon>Eukaryota</taxon>
        <taxon>Metazoa</taxon>
        <taxon>Spiralia</taxon>
        <taxon>Lophotrochozoa</taxon>
        <taxon>Mollusca</taxon>
        <taxon>Gastropoda</taxon>
        <taxon>Patellogastropoda</taxon>
        <taxon>Patelloidea</taxon>
        <taxon>Patellidae</taxon>
        <taxon>Patella</taxon>
    </lineage>
</organism>
<dbReference type="InterPro" id="IPR003591">
    <property type="entry name" value="Leu-rich_rpt_typical-subtyp"/>
</dbReference>
<sequence>MALLRRILYLAVCEVIVFDVALFQEPLLCNKCNCAVKGVEFIVDCSELSLKQIPSNIPENTTCLILKDNLIENIPAYIFNGTNLWYLDISNNSIKNLQTFSLHGLDTLISLDLHSNNINMEPSNYPIGVFQTLVKLQNLDISTNKVNVGSALSYPSNSFSDLTSLQTLKIDGLPTIQMGSGFSNLTKLIFLNFTGHCITTTIRNDSFINVPGLEILVLSGCRIRSIASFAFTMLYKLQFLDISFNQKLGFDAATLPLFNLNSAAFRILNVSAIVETFAVGVVVTGPQILRITHLNITELYMDHNRIESFDMIVPSMVPPTVKVLSMVDNRPTFGWYLLSFKGIRGIICLYASHQYTSHVPRIGSQITNHGHQTSSLHGKCPYLTDDDNTKNAQTESPKQNEGKSHENFNHISLFYWLSKREEDRANFVITLPENIQYINISHSKLGYPIPRMKFAENKLKTLDLSTNILNKWHGPVLGGENLEWLSLTNNYCDEIYFDFFRGMTNLHTLHIGSNFLAFDFEVDVNGSIFQPLGKLNTLDISDNKITVLPRKFLKAQTKLKHLDLSNNKMKKWTLDVDNMHDLEFIDLSNNSLSTLPSSLRWFGDKQHGRGNDLTINMLGQTLQCTCENIRFLKWMKTNTTQFVRRNEYMCEDIHGKRISLDNLEQVVLNLEKQCTSWTVMVVVLTNSLLVLLIVAVVGLLYRFRWKLRYFYYLTRSKYRRYMAVSGSVENSFEFNAFVSYADEDRQIVVTDMIEKLERQHGMQLCIHHRDFLVGEVIAANITNAVRNSKKTLILLTKNFLKSYWCIYELNMALMESISTGRNVVIVIIYEHIPVKDLPHELVQLMRNDSYVEYTDDPEGNIVFWESLTKAIKAD</sequence>
<dbReference type="EMBL" id="JAZGQO010000004">
    <property type="protein sequence ID" value="KAK6187915.1"/>
    <property type="molecule type" value="Genomic_DNA"/>
</dbReference>
<evidence type="ECO:0000256" key="14">
    <source>
        <dbReference type="SAM" id="Phobius"/>
    </source>
</evidence>
<evidence type="ECO:0000256" key="7">
    <source>
        <dbReference type="ARBA" id="ARBA00022737"/>
    </source>
</evidence>
<evidence type="ECO:0000256" key="8">
    <source>
        <dbReference type="ARBA" id="ARBA00022859"/>
    </source>
</evidence>
<dbReference type="SMART" id="SM00255">
    <property type="entry name" value="TIR"/>
    <property type="match status" value="1"/>
</dbReference>
<dbReference type="InterPro" id="IPR001611">
    <property type="entry name" value="Leu-rich_rpt"/>
</dbReference>
<keyword evidence="3" id="KW-0399">Innate immunity</keyword>
<evidence type="ECO:0000256" key="9">
    <source>
        <dbReference type="ARBA" id="ARBA00022989"/>
    </source>
</evidence>
<feature type="domain" description="TIR" evidence="16">
    <location>
        <begin position="732"/>
        <end position="871"/>
    </location>
</feature>
<dbReference type="GO" id="GO:0005886">
    <property type="term" value="C:plasma membrane"/>
    <property type="evidence" value="ECO:0007669"/>
    <property type="project" value="TreeGrafter"/>
</dbReference>
<proteinExistence type="inferred from homology"/>
<evidence type="ECO:0000256" key="13">
    <source>
        <dbReference type="SAM" id="MobiDB-lite"/>
    </source>
</evidence>
<evidence type="ECO:0000259" key="16">
    <source>
        <dbReference type="PROSITE" id="PS50104"/>
    </source>
</evidence>
<keyword evidence="10 14" id="KW-0472">Membrane</keyword>
<dbReference type="Gene3D" id="3.40.50.10140">
    <property type="entry name" value="Toll/interleukin-1 receptor homology (TIR) domain"/>
    <property type="match status" value="1"/>
</dbReference>
<protein>
    <recommendedName>
        <fullName evidence="16">TIR domain-containing protein</fullName>
    </recommendedName>
</protein>
<evidence type="ECO:0000256" key="1">
    <source>
        <dbReference type="ARBA" id="ARBA00004479"/>
    </source>
</evidence>
<feature type="compositionally biased region" description="Polar residues" evidence="13">
    <location>
        <begin position="366"/>
        <end position="376"/>
    </location>
</feature>
<dbReference type="SUPFAM" id="SSF52200">
    <property type="entry name" value="Toll/Interleukin receptor TIR domain"/>
    <property type="match status" value="1"/>
</dbReference>
<evidence type="ECO:0000256" key="5">
    <source>
        <dbReference type="ARBA" id="ARBA00022692"/>
    </source>
</evidence>
<feature type="chain" id="PRO_5043023886" description="TIR domain-containing protein" evidence="15">
    <location>
        <begin position="24"/>
        <end position="874"/>
    </location>
</feature>
<evidence type="ECO:0000256" key="11">
    <source>
        <dbReference type="ARBA" id="ARBA00023170"/>
    </source>
</evidence>
<evidence type="ECO:0000256" key="4">
    <source>
        <dbReference type="ARBA" id="ARBA00022614"/>
    </source>
</evidence>
<dbReference type="GO" id="GO:0004888">
    <property type="term" value="F:transmembrane signaling receptor activity"/>
    <property type="evidence" value="ECO:0007669"/>
    <property type="project" value="InterPro"/>
</dbReference>
<dbReference type="PROSITE" id="PS51450">
    <property type="entry name" value="LRR"/>
    <property type="match status" value="2"/>
</dbReference>
<feature type="signal peptide" evidence="15">
    <location>
        <begin position="1"/>
        <end position="23"/>
    </location>
</feature>
<dbReference type="InterPro" id="IPR026906">
    <property type="entry name" value="LRR_5"/>
</dbReference>
<keyword evidence="18" id="KW-1185">Reference proteome</keyword>
<feature type="transmembrane region" description="Helical" evidence="14">
    <location>
        <begin position="677"/>
        <end position="701"/>
    </location>
</feature>
<dbReference type="GO" id="GO:0045087">
    <property type="term" value="P:innate immune response"/>
    <property type="evidence" value="ECO:0007669"/>
    <property type="project" value="UniProtKB-KW"/>
</dbReference>
<dbReference type="InterPro" id="IPR000157">
    <property type="entry name" value="TIR_dom"/>
</dbReference>
<keyword evidence="5 14" id="KW-0812">Transmembrane</keyword>
<dbReference type="FunFam" id="3.40.50.10140:FF:000001">
    <property type="entry name" value="Toll-like receptor 2"/>
    <property type="match status" value="1"/>
</dbReference>
<dbReference type="PIRSF" id="PIRSF037595">
    <property type="entry name" value="Toll-like_receptor"/>
    <property type="match status" value="1"/>
</dbReference>
<dbReference type="SMART" id="SM00369">
    <property type="entry name" value="LRR_TYP"/>
    <property type="match status" value="6"/>
</dbReference>
<evidence type="ECO:0000256" key="15">
    <source>
        <dbReference type="SAM" id="SignalP"/>
    </source>
</evidence>
<evidence type="ECO:0000256" key="12">
    <source>
        <dbReference type="ARBA" id="ARBA00023180"/>
    </source>
</evidence>
<dbReference type="PANTHER" id="PTHR24365">
    <property type="entry name" value="TOLL-LIKE RECEPTOR"/>
    <property type="match status" value="1"/>
</dbReference>
<evidence type="ECO:0000256" key="10">
    <source>
        <dbReference type="ARBA" id="ARBA00023136"/>
    </source>
</evidence>
<dbReference type="PRINTS" id="PR01537">
    <property type="entry name" value="INTRLKN1R1F"/>
</dbReference>
<dbReference type="Pfam" id="PF13855">
    <property type="entry name" value="LRR_8"/>
    <property type="match status" value="2"/>
</dbReference>
<dbReference type="SUPFAM" id="SSF52058">
    <property type="entry name" value="L domain-like"/>
    <property type="match status" value="2"/>
</dbReference>
<dbReference type="PANTHER" id="PTHR24365:SF541">
    <property type="entry name" value="PROTEIN TOLL-RELATED"/>
    <property type="match status" value="1"/>
</dbReference>